<sequence length="719" mass="79463">MLQAFTSAVTCNHLELKELHWVYIWAPVDTPELSTSLPYGMYSFSRALADAFNLMPIHNGTIDKQDAPDTHDIWQTLWQQDLPLRVTADRRYLFRQALLVPFRSVLYALMAKYMITDKIQTTDSMACSRPAIWEDGDTLRARGLFCSKRSQMPSRDSASVSLSNPAAGSAPATTGNKKGLKKIQVWKLVTGSSKSAAKGTSQSKSVDRHEDDMPLAPPPPLSYLVDREGGAGARRHVSTPSLLSTMSPNQFSQFAPSPPTAPSSALPSPTSSRYPAMEEKSSGEAKQDMEPDHRISAFELNDAGSPDLEARGRTTHSSSKTLSSLGPTTPGTSPPSNRPQSVAMCRDKSLPPLPGESTVESLNPPARRRCTTCFRARALHRRVSFLLRRPSANQMLGQEPVLAGHESVTIPRGGEMRGVRESGERLVLESCPLPLPFVAPLFERMTTQIVVECLTTSEAALLFDAILTQLPDAVSDTPVTVTPSTDCLRKPDLYWSQTTPRLRAAWVSYRTPVIPWHMQLFNEVQISSSLSLEVREDCRRLDPTHWGDRYPRVDPYHLTGSMSPTRYSSHPSYDHQTRADAPLFDRMTTQIIPNRFTASESARFIDAIIAQLPAASLDAHCRVPHALGFIQDTDKTMEGLGAEQARNATHGLARNTLHSSDATYLVLQELLYIWLVRAYSCKPSTRQGPMISINHRTVLEGGGDVNAERASEEESRFAD</sequence>
<gene>
    <name evidence="1" type="ORF">NUW54_g3066</name>
</gene>
<evidence type="ECO:0000313" key="2">
    <source>
        <dbReference type="Proteomes" id="UP001144978"/>
    </source>
</evidence>
<dbReference type="EMBL" id="JANSHE010000620">
    <property type="protein sequence ID" value="KAJ3008673.1"/>
    <property type="molecule type" value="Genomic_DNA"/>
</dbReference>
<comment type="caution">
    <text evidence="1">The sequence shown here is derived from an EMBL/GenBank/DDBJ whole genome shotgun (WGS) entry which is preliminary data.</text>
</comment>
<protein>
    <submittedName>
        <fullName evidence="1">Uncharacterized protein</fullName>
    </submittedName>
</protein>
<name>A0ACC1Q2E0_9APHY</name>
<evidence type="ECO:0000313" key="1">
    <source>
        <dbReference type="EMBL" id="KAJ3008673.1"/>
    </source>
</evidence>
<keyword evidence="2" id="KW-1185">Reference proteome</keyword>
<accession>A0ACC1Q2E0</accession>
<organism evidence="1 2">
    <name type="scientific">Trametes sanguinea</name>
    <dbReference type="NCBI Taxonomy" id="158606"/>
    <lineage>
        <taxon>Eukaryota</taxon>
        <taxon>Fungi</taxon>
        <taxon>Dikarya</taxon>
        <taxon>Basidiomycota</taxon>
        <taxon>Agaricomycotina</taxon>
        <taxon>Agaricomycetes</taxon>
        <taxon>Polyporales</taxon>
        <taxon>Polyporaceae</taxon>
        <taxon>Trametes</taxon>
    </lineage>
</organism>
<proteinExistence type="predicted"/>
<dbReference type="Proteomes" id="UP001144978">
    <property type="component" value="Unassembled WGS sequence"/>
</dbReference>
<reference evidence="1" key="1">
    <citation type="submission" date="2022-08" db="EMBL/GenBank/DDBJ databases">
        <title>Genome Sequence of Pycnoporus sanguineus.</title>
        <authorList>
            <person name="Buettner E."/>
        </authorList>
    </citation>
    <scope>NUCLEOTIDE SEQUENCE</scope>
    <source>
        <strain evidence="1">CG-C14</strain>
    </source>
</reference>